<comment type="caution">
    <text evidence="1">The sequence shown here is derived from an EMBL/GenBank/DDBJ whole genome shotgun (WGS) entry which is preliminary data.</text>
</comment>
<reference evidence="1 2" key="1">
    <citation type="journal article" date="2023" name="J. Hered.">
        <title>Chromosome-level genome of the wood stork (Mycteria americana) provides insight into avian chromosome evolution.</title>
        <authorList>
            <person name="Flamio R. Jr."/>
            <person name="Ramstad K.M."/>
        </authorList>
    </citation>
    <scope>NUCLEOTIDE SEQUENCE [LARGE SCALE GENOMIC DNA]</scope>
    <source>
        <strain evidence="1">JAX WOST 10</strain>
    </source>
</reference>
<proteinExistence type="predicted"/>
<sequence length="193" mass="21624">MGERIGRTKHSELHHFMVTAAKAAFDLHIPNEPFLVCMRSSTATLLVGSSIIWIRKLSSIAYALLWCPSSRYRGSWSPPGGPGPANIRLLRAPSNLTSNVSRDGASTTSLGNLFQYLTTLIATFKYWKAAIRPPRSLLFSRLNNPNSLSLSLRGAPAFFVALLWTSPNRSMSFLYWGPRSWMQYSTWDLTRAE</sequence>
<keyword evidence="2" id="KW-1185">Reference proteome</keyword>
<dbReference type="AlphaFoldDB" id="A0AAN7NH97"/>
<evidence type="ECO:0000313" key="1">
    <source>
        <dbReference type="EMBL" id="KAK4810698.1"/>
    </source>
</evidence>
<dbReference type="Proteomes" id="UP001333110">
    <property type="component" value="Unassembled WGS sequence"/>
</dbReference>
<gene>
    <name evidence="1" type="ORF">QYF61_007672</name>
</gene>
<accession>A0AAN7NH97</accession>
<name>A0AAN7NH97_MYCAM</name>
<evidence type="ECO:0000313" key="2">
    <source>
        <dbReference type="Proteomes" id="UP001333110"/>
    </source>
</evidence>
<protein>
    <submittedName>
        <fullName evidence="1">Uncharacterized protein</fullName>
    </submittedName>
</protein>
<organism evidence="1 2">
    <name type="scientific">Mycteria americana</name>
    <name type="common">Wood stork</name>
    <dbReference type="NCBI Taxonomy" id="33587"/>
    <lineage>
        <taxon>Eukaryota</taxon>
        <taxon>Metazoa</taxon>
        <taxon>Chordata</taxon>
        <taxon>Craniata</taxon>
        <taxon>Vertebrata</taxon>
        <taxon>Euteleostomi</taxon>
        <taxon>Archelosauria</taxon>
        <taxon>Archosauria</taxon>
        <taxon>Dinosauria</taxon>
        <taxon>Saurischia</taxon>
        <taxon>Theropoda</taxon>
        <taxon>Coelurosauria</taxon>
        <taxon>Aves</taxon>
        <taxon>Neognathae</taxon>
        <taxon>Neoaves</taxon>
        <taxon>Aequornithes</taxon>
        <taxon>Ciconiiformes</taxon>
        <taxon>Ciconiidae</taxon>
        <taxon>Mycteria</taxon>
    </lineage>
</organism>
<dbReference type="EMBL" id="JAUNZN010000018">
    <property type="protein sequence ID" value="KAK4810698.1"/>
    <property type="molecule type" value="Genomic_DNA"/>
</dbReference>